<dbReference type="AlphaFoldDB" id="A0A2N1N6I7"/>
<evidence type="ECO:0000313" key="1">
    <source>
        <dbReference type="EMBL" id="PKK69478.1"/>
    </source>
</evidence>
<protein>
    <submittedName>
        <fullName evidence="1">Uncharacterized protein</fullName>
    </submittedName>
</protein>
<feature type="non-terminal residue" evidence="1">
    <location>
        <position position="297"/>
    </location>
</feature>
<comment type="caution">
    <text evidence="1">The sequence shown here is derived from an EMBL/GenBank/DDBJ whole genome shotgun (WGS) entry which is preliminary data.</text>
</comment>
<dbReference type="VEuPathDB" id="FungiDB:RhiirFUN_017117"/>
<proteinExistence type="predicted"/>
<accession>A0A2N1N6I7</accession>
<sequence>MSQNFKKASELLHSKNNIDVTDKLKENFTHLQNVNISNIHEISKPSIPKESYERPSLKTLQRYVTKAKPENTKKNTRLWFSRFEEFVNDTQPDIDLLTLYDKKVIAMLLCEFIVIIKTREKKDYKANSLYNGICAINRCYQELFKDKEPFNIHEDFEFGAVRDTLHTRMIELEDINNGKYNGADALTDDEMVKIFEHPNMSNETPDGLLKRVFLWVGCCTAQRGGSYYNLMAEHFKERDDGGFDIITIHDKTHQGGYYHRPTSNQTLTHIIPPDESKECGACYDIKKYLNLRPKNAE</sequence>
<organism evidence="1 2">
    <name type="scientific">Rhizophagus irregularis</name>
    <dbReference type="NCBI Taxonomy" id="588596"/>
    <lineage>
        <taxon>Eukaryota</taxon>
        <taxon>Fungi</taxon>
        <taxon>Fungi incertae sedis</taxon>
        <taxon>Mucoromycota</taxon>
        <taxon>Glomeromycotina</taxon>
        <taxon>Glomeromycetes</taxon>
        <taxon>Glomerales</taxon>
        <taxon>Glomeraceae</taxon>
        <taxon>Rhizophagus</taxon>
    </lineage>
</organism>
<dbReference type="VEuPathDB" id="FungiDB:FUN_015147"/>
<dbReference type="VEuPathDB" id="FungiDB:RhiirA1_447482"/>
<dbReference type="PANTHER" id="PTHR21446">
    <property type="entry name" value="DUF3504 DOMAIN-CONTAINING PROTEIN"/>
    <property type="match status" value="1"/>
</dbReference>
<reference evidence="1 2" key="2">
    <citation type="submission" date="2017-10" db="EMBL/GenBank/DDBJ databases">
        <title>Extensive intraspecific genome diversity in a model arbuscular mycorrhizal fungus.</title>
        <authorList>
            <person name="Chen E.C.H."/>
            <person name="Morin E."/>
            <person name="Baudet D."/>
            <person name="Noel J."/>
            <person name="Ndikumana S."/>
            <person name="Charron P."/>
            <person name="St-Onge C."/>
            <person name="Giorgi J."/>
            <person name="Grigoriev I.V."/>
            <person name="Roux C."/>
            <person name="Martin F.M."/>
            <person name="Corradi N."/>
        </authorList>
    </citation>
    <scope>NUCLEOTIDE SEQUENCE [LARGE SCALE GENOMIC DNA]</scope>
    <source>
        <strain evidence="1 2">C2</strain>
    </source>
</reference>
<evidence type="ECO:0000313" key="2">
    <source>
        <dbReference type="Proteomes" id="UP000233469"/>
    </source>
</evidence>
<reference evidence="1 2" key="1">
    <citation type="submission" date="2016-04" db="EMBL/GenBank/DDBJ databases">
        <title>Genome analyses suggest a sexual origin of heterokaryosis in a supposedly ancient asexual fungus.</title>
        <authorList>
            <person name="Ropars J."/>
            <person name="Sedzielewska K."/>
            <person name="Noel J."/>
            <person name="Charron P."/>
            <person name="Farinelli L."/>
            <person name="Marton T."/>
            <person name="Kruger M."/>
            <person name="Pelin A."/>
            <person name="Brachmann A."/>
            <person name="Corradi N."/>
        </authorList>
    </citation>
    <scope>NUCLEOTIDE SEQUENCE [LARGE SCALE GENOMIC DNA]</scope>
    <source>
        <strain evidence="1 2">C2</strain>
    </source>
</reference>
<dbReference type="Proteomes" id="UP000233469">
    <property type="component" value="Unassembled WGS sequence"/>
</dbReference>
<gene>
    <name evidence="1" type="ORF">RhiirC2_831871</name>
</gene>
<dbReference type="EMBL" id="LLXL01000720">
    <property type="protein sequence ID" value="PKK69478.1"/>
    <property type="molecule type" value="Genomic_DNA"/>
</dbReference>
<name>A0A2N1N6I7_9GLOM</name>
<dbReference type="PANTHER" id="PTHR21446:SF12">
    <property type="entry name" value="POTASSIUM CHANNEL TETRAMERIZATION DOMAIN CONTAINING 1"/>
    <property type="match status" value="1"/>
</dbReference>
<dbReference type="InterPro" id="IPR052787">
    <property type="entry name" value="MAVS"/>
</dbReference>